<gene>
    <name evidence="1" type="ORF">NCS57_01492400</name>
</gene>
<proteinExistence type="predicted"/>
<dbReference type="EMBL" id="CM046517">
    <property type="protein sequence ID" value="KAI8648243.1"/>
    <property type="molecule type" value="Genomic_DNA"/>
</dbReference>
<accession>A0ACC0QAA2</accession>
<name>A0ACC0QAA2_9HYPO</name>
<organism evidence="1 2">
    <name type="scientific">Fusarium keratoplasticum</name>
    <dbReference type="NCBI Taxonomy" id="1328300"/>
    <lineage>
        <taxon>Eukaryota</taxon>
        <taxon>Fungi</taxon>
        <taxon>Dikarya</taxon>
        <taxon>Ascomycota</taxon>
        <taxon>Pezizomycotina</taxon>
        <taxon>Sordariomycetes</taxon>
        <taxon>Hypocreomycetidae</taxon>
        <taxon>Hypocreales</taxon>
        <taxon>Nectriaceae</taxon>
        <taxon>Fusarium</taxon>
        <taxon>Fusarium solani species complex</taxon>
    </lineage>
</organism>
<comment type="caution">
    <text evidence="1">The sequence shown here is derived from an EMBL/GenBank/DDBJ whole genome shotgun (WGS) entry which is preliminary data.</text>
</comment>
<keyword evidence="1" id="KW-0067">ATP-binding</keyword>
<reference evidence="1" key="1">
    <citation type="submission" date="2022-06" db="EMBL/GenBank/DDBJ databases">
        <title>Fusarium solani species complex genomes reveal bases of compartmentalisation and animal pathogenesis.</title>
        <authorList>
            <person name="Tsai I.J."/>
        </authorList>
    </citation>
    <scope>NUCLEOTIDE SEQUENCE</scope>
    <source>
        <strain evidence="1">Fu6.1</strain>
    </source>
</reference>
<keyword evidence="1" id="KW-0547">Nucleotide-binding</keyword>
<keyword evidence="2" id="KW-1185">Reference proteome</keyword>
<dbReference type="Proteomes" id="UP001065298">
    <property type="component" value="Chromosome 15"/>
</dbReference>
<evidence type="ECO:0000313" key="2">
    <source>
        <dbReference type="Proteomes" id="UP001065298"/>
    </source>
</evidence>
<keyword evidence="1" id="KW-0347">Helicase</keyword>
<evidence type="ECO:0000313" key="1">
    <source>
        <dbReference type="EMBL" id="KAI8648243.1"/>
    </source>
</evidence>
<sequence>MLHHPHRDQNHLKDVEGTTFATFAEAYDLCLEHENLRSNDYYGELPPPVEDEFEEDPHNEDEITGEECNELAQQLPQHGPQTEDIENLGVRDLDLQHDWSSHVGRYPDLYEVGKGILVDRQGTSYLSS</sequence>
<keyword evidence="1" id="KW-0378">Hydrolase</keyword>
<protein>
    <submittedName>
        <fullName evidence="1">ATP-dependent DNA helicase</fullName>
    </submittedName>
</protein>